<sequence length="127" mass="13988">MIFRHKGQTADTIWTLIAAPTIWALHFLASYVVASVDCAPNVDIFQTITAARWMIFGLTIVALVLIGLIFLRSLGEWRGHGGGTVNDEATDLSRERFLEFSTVLLAGLSFIAVVFVALPAFFNVDCR</sequence>
<feature type="transmembrane region" description="Helical" evidence="1">
    <location>
        <begin position="12"/>
        <end position="33"/>
    </location>
</feature>
<accession>A0ABU5I138</accession>
<dbReference type="RefSeq" id="WP_322186553.1">
    <property type="nucleotide sequence ID" value="NZ_JAXLPB010000002.1"/>
</dbReference>
<dbReference type="EMBL" id="JAXLPB010000002">
    <property type="protein sequence ID" value="MDY8109093.1"/>
    <property type="molecule type" value="Genomic_DNA"/>
</dbReference>
<organism evidence="2 3">
    <name type="scientific">Fulvimarina uroteuthidis</name>
    <dbReference type="NCBI Taxonomy" id="3098149"/>
    <lineage>
        <taxon>Bacteria</taxon>
        <taxon>Pseudomonadati</taxon>
        <taxon>Pseudomonadota</taxon>
        <taxon>Alphaproteobacteria</taxon>
        <taxon>Hyphomicrobiales</taxon>
        <taxon>Aurantimonadaceae</taxon>
        <taxon>Fulvimarina</taxon>
    </lineage>
</organism>
<keyword evidence="1" id="KW-0472">Membrane</keyword>
<dbReference type="Proteomes" id="UP001294412">
    <property type="component" value="Unassembled WGS sequence"/>
</dbReference>
<protein>
    <submittedName>
        <fullName evidence="2">Uncharacterized protein</fullName>
    </submittedName>
</protein>
<proteinExistence type="predicted"/>
<feature type="transmembrane region" description="Helical" evidence="1">
    <location>
        <begin position="53"/>
        <end position="71"/>
    </location>
</feature>
<evidence type="ECO:0000313" key="3">
    <source>
        <dbReference type="Proteomes" id="UP001294412"/>
    </source>
</evidence>
<reference evidence="2 3" key="1">
    <citation type="submission" date="2023-12" db="EMBL/GenBank/DDBJ databases">
        <title>Description of Novel Strain Fulvimarina sp. 2208YS6-2-32 isolated from Uroteuthis (Photololigo) edulis.</title>
        <authorList>
            <person name="Park J.-S."/>
        </authorList>
    </citation>
    <scope>NUCLEOTIDE SEQUENCE [LARGE SCALE GENOMIC DNA]</scope>
    <source>
        <strain evidence="2 3">2208YS6-2-32</strain>
    </source>
</reference>
<keyword evidence="1" id="KW-0812">Transmembrane</keyword>
<gene>
    <name evidence="2" type="ORF">U0C82_08035</name>
</gene>
<name>A0ABU5I138_9HYPH</name>
<comment type="caution">
    <text evidence="2">The sequence shown here is derived from an EMBL/GenBank/DDBJ whole genome shotgun (WGS) entry which is preliminary data.</text>
</comment>
<feature type="transmembrane region" description="Helical" evidence="1">
    <location>
        <begin position="103"/>
        <end position="122"/>
    </location>
</feature>
<evidence type="ECO:0000313" key="2">
    <source>
        <dbReference type="EMBL" id="MDY8109093.1"/>
    </source>
</evidence>
<evidence type="ECO:0000256" key="1">
    <source>
        <dbReference type="SAM" id="Phobius"/>
    </source>
</evidence>
<keyword evidence="3" id="KW-1185">Reference proteome</keyword>
<keyword evidence="1" id="KW-1133">Transmembrane helix</keyword>